<evidence type="ECO:0000313" key="3">
    <source>
        <dbReference type="Proteomes" id="UP000604046"/>
    </source>
</evidence>
<keyword evidence="1" id="KW-0472">Membrane</keyword>
<dbReference type="AlphaFoldDB" id="A0A812LPV9"/>
<protein>
    <submittedName>
        <fullName evidence="2">GpmB protein</fullName>
    </submittedName>
</protein>
<dbReference type="EMBL" id="CAJNDS010001191">
    <property type="protein sequence ID" value="CAE7251111.1"/>
    <property type="molecule type" value="Genomic_DNA"/>
</dbReference>
<proteinExistence type="predicted"/>
<dbReference type="OrthoDB" id="443698at2759"/>
<gene>
    <name evidence="2" type="primary">gpmB</name>
    <name evidence="2" type="ORF">SNAT2548_LOCUS12402</name>
</gene>
<dbReference type="Proteomes" id="UP000604046">
    <property type="component" value="Unassembled WGS sequence"/>
</dbReference>
<name>A0A812LPV9_9DINO</name>
<feature type="transmembrane region" description="Helical" evidence="1">
    <location>
        <begin position="77"/>
        <end position="108"/>
    </location>
</feature>
<comment type="caution">
    <text evidence="2">The sequence shown here is derived from an EMBL/GenBank/DDBJ whole genome shotgun (WGS) entry which is preliminary data.</text>
</comment>
<accession>A0A812LPV9</accession>
<keyword evidence="1" id="KW-0812">Transmembrane</keyword>
<feature type="transmembrane region" description="Helical" evidence="1">
    <location>
        <begin position="129"/>
        <end position="149"/>
    </location>
</feature>
<keyword evidence="3" id="KW-1185">Reference proteome</keyword>
<feature type="transmembrane region" description="Helical" evidence="1">
    <location>
        <begin position="161"/>
        <end position="183"/>
    </location>
</feature>
<reference evidence="2" key="1">
    <citation type="submission" date="2021-02" db="EMBL/GenBank/DDBJ databases">
        <authorList>
            <person name="Dougan E. K."/>
            <person name="Rhodes N."/>
            <person name="Thang M."/>
            <person name="Chan C."/>
        </authorList>
    </citation>
    <scope>NUCLEOTIDE SEQUENCE</scope>
</reference>
<sequence length="337" mass="39118">MGYLTGSIVSYVQANLVAKIIYVWKCLPESLLGILKALLPWSPASLTVYDRRSAEMGFRAGQIGLPWDYSNLILNPLLVFFTFFVISMSSWTECAGLVVWTLFFYGWSRFMHLRVQSIAFYSTDKLDRNVWMIWGAAPLALVATSAIAWQFRAGVLEDAPLWQKWALLLFTYVFCSLLWVVTLRKMYPNTTEKGPDARDGDFLNCKKDWIFSWFNCNPVFTVKCLHYLPKLLEDTELGKVETQVVGKAAMWDHPLACGDDPNEVRYYSPGKEYLHFSPEKQKKMQEGDFHDWLEFESYLEALGHMADLCRRKRGRVKPEELYKQLELYKIDFNAPRI</sequence>
<evidence type="ECO:0000256" key="1">
    <source>
        <dbReference type="SAM" id="Phobius"/>
    </source>
</evidence>
<evidence type="ECO:0000313" key="2">
    <source>
        <dbReference type="EMBL" id="CAE7251111.1"/>
    </source>
</evidence>
<organism evidence="2 3">
    <name type="scientific">Symbiodinium natans</name>
    <dbReference type="NCBI Taxonomy" id="878477"/>
    <lineage>
        <taxon>Eukaryota</taxon>
        <taxon>Sar</taxon>
        <taxon>Alveolata</taxon>
        <taxon>Dinophyceae</taxon>
        <taxon>Suessiales</taxon>
        <taxon>Symbiodiniaceae</taxon>
        <taxon>Symbiodinium</taxon>
    </lineage>
</organism>
<keyword evidence="1" id="KW-1133">Transmembrane helix</keyword>